<organism evidence="1 2">
    <name type="scientific">Wickerhamomyces pijperi</name>
    <name type="common">Yeast</name>
    <name type="synonym">Pichia pijperi</name>
    <dbReference type="NCBI Taxonomy" id="599730"/>
    <lineage>
        <taxon>Eukaryota</taxon>
        <taxon>Fungi</taxon>
        <taxon>Dikarya</taxon>
        <taxon>Ascomycota</taxon>
        <taxon>Saccharomycotina</taxon>
        <taxon>Saccharomycetes</taxon>
        <taxon>Phaffomycetales</taxon>
        <taxon>Wickerhamomycetaceae</taxon>
        <taxon>Wickerhamomyces</taxon>
    </lineage>
</organism>
<reference evidence="1" key="2">
    <citation type="submission" date="2021-01" db="EMBL/GenBank/DDBJ databases">
        <authorList>
            <person name="Schikora-Tamarit M.A."/>
        </authorList>
    </citation>
    <scope>NUCLEOTIDE SEQUENCE</scope>
    <source>
        <strain evidence="1">CBS2887</strain>
    </source>
</reference>
<proteinExistence type="predicted"/>
<keyword evidence="2" id="KW-1185">Reference proteome</keyword>
<accession>A0A9P8Q7Q2</accession>
<comment type="caution">
    <text evidence="1">The sequence shown here is derived from an EMBL/GenBank/DDBJ whole genome shotgun (WGS) entry which is preliminary data.</text>
</comment>
<reference evidence="1" key="1">
    <citation type="journal article" date="2021" name="Open Biol.">
        <title>Shared evolutionary footprints suggest mitochondrial oxidative damage underlies multiple complex I losses in fungi.</title>
        <authorList>
            <person name="Schikora-Tamarit M.A."/>
            <person name="Marcet-Houben M."/>
            <person name="Nosek J."/>
            <person name="Gabaldon T."/>
        </authorList>
    </citation>
    <scope>NUCLEOTIDE SEQUENCE</scope>
    <source>
        <strain evidence="1">CBS2887</strain>
    </source>
</reference>
<evidence type="ECO:0000313" key="2">
    <source>
        <dbReference type="Proteomes" id="UP000774326"/>
    </source>
</evidence>
<dbReference type="EMBL" id="JAEUBG010001950">
    <property type="protein sequence ID" value="KAH3685511.1"/>
    <property type="molecule type" value="Genomic_DNA"/>
</dbReference>
<dbReference type="AlphaFoldDB" id="A0A9P8Q7Q2"/>
<gene>
    <name evidence="1" type="ORF">WICPIJ_003515</name>
</gene>
<protein>
    <submittedName>
        <fullName evidence="1">Uncharacterized protein</fullName>
    </submittedName>
</protein>
<sequence length="120" mass="13312">MISEDSDRSIIRTGGKINNTLSSEPEARYLPSGENFTTVTAPVCLVMAQRGLQNSFLGNLESLNLRSSGIDQIRTLPSRPPEASLSPSGLTLSVYTSFLRFSSVWFSHGSLRMYIRPNEW</sequence>
<dbReference type="Proteomes" id="UP000774326">
    <property type="component" value="Unassembled WGS sequence"/>
</dbReference>
<name>A0A9P8Q7Q2_WICPI</name>
<evidence type="ECO:0000313" key="1">
    <source>
        <dbReference type="EMBL" id="KAH3685511.1"/>
    </source>
</evidence>